<dbReference type="AlphaFoldDB" id="A0A3S1BCF0"/>
<dbReference type="InterPro" id="IPR011989">
    <property type="entry name" value="ARM-like"/>
</dbReference>
<comment type="caution">
    <text evidence="3">The sequence shown here is derived from an EMBL/GenBank/DDBJ whole genome shotgun (WGS) entry which is preliminary data.</text>
</comment>
<evidence type="ECO:0000313" key="3">
    <source>
        <dbReference type="EMBL" id="RUS77404.1"/>
    </source>
</evidence>
<dbReference type="PROSITE" id="PS50077">
    <property type="entry name" value="HEAT_REPEAT"/>
    <property type="match status" value="1"/>
</dbReference>
<name>A0A3S1BCF0_ELYCH</name>
<keyword evidence="4" id="KW-1185">Reference proteome</keyword>
<dbReference type="InterPro" id="IPR021133">
    <property type="entry name" value="HEAT_type_2"/>
</dbReference>
<organism evidence="3 4">
    <name type="scientific">Elysia chlorotica</name>
    <name type="common">Eastern emerald elysia</name>
    <name type="synonym">Sea slug</name>
    <dbReference type="NCBI Taxonomy" id="188477"/>
    <lineage>
        <taxon>Eukaryota</taxon>
        <taxon>Metazoa</taxon>
        <taxon>Spiralia</taxon>
        <taxon>Lophotrochozoa</taxon>
        <taxon>Mollusca</taxon>
        <taxon>Gastropoda</taxon>
        <taxon>Heterobranchia</taxon>
        <taxon>Euthyneura</taxon>
        <taxon>Panpulmonata</taxon>
        <taxon>Sacoglossa</taxon>
        <taxon>Placobranchoidea</taxon>
        <taxon>Plakobranchidae</taxon>
        <taxon>Elysia</taxon>
    </lineage>
</organism>
<feature type="compositionally biased region" description="Acidic residues" evidence="2">
    <location>
        <begin position="148"/>
        <end position="159"/>
    </location>
</feature>
<sequence length="175" mass="19796">YVECLTKLCSKAKLDRDRGFNELQSLIQHYNVDQISEVQNEIQKLLENEESSWESRHGGLSGARCLFEQGKVEVEEDNTRIDEANSFAFVMIGIAMQLLDDEEFRVRIAAGELLGVLCKAIGTEVYDRCKDQMLGGIRSNLERHGLDEDSTECQNEEPESIMYGSPATSSRLIEK</sequence>
<feature type="non-terminal residue" evidence="3">
    <location>
        <position position="1"/>
    </location>
</feature>
<dbReference type="EMBL" id="RQTK01000584">
    <property type="protein sequence ID" value="RUS77404.1"/>
    <property type="molecule type" value="Genomic_DNA"/>
</dbReference>
<dbReference type="InterPro" id="IPR016024">
    <property type="entry name" value="ARM-type_fold"/>
</dbReference>
<feature type="non-terminal residue" evidence="3">
    <location>
        <position position="175"/>
    </location>
</feature>
<dbReference type="OrthoDB" id="414039at2759"/>
<reference evidence="3 4" key="1">
    <citation type="submission" date="2019-01" db="EMBL/GenBank/DDBJ databases">
        <title>A draft genome assembly of the solar-powered sea slug Elysia chlorotica.</title>
        <authorList>
            <person name="Cai H."/>
            <person name="Li Q."/>
            <person name="Fang X."/>
            <person name="Li J."/>
            <person name="Curtis N.E."/>
            <person name="Altenburger A."/>
            <person name="Shibata T."/>
            <person name="Feng M."/>
            <person name="Maeda T."/>
            <person name="Schwartz J.A."/>
            <person name="Shigenobu S."/>
            <person name="Lundholm N."/>
            <person name="Nishiyama T."/>
            <person name="Yang H."/>
            <person name="Hasebe M."/>
            <person name="Li S."/>
            <person name="Pierce S.K."/>
            <person name="Wang J."/>
        </authorList>
    </citation>
    <scope>NUCLEOTIDE SEQUENCE [LARGE SCALE GENOMIC DNA]</scope>
    <source>
        <strain evidence="3">EC2010</strain>
        <tissue evidence="3">Whole organism of an adult</tissue>
    </source>
</reference>
<feature type="compositionally biased region" description="Polar residues" evidence="2">
    <location>
        <begin position="166"/>
        <end position="175"/>
    </location>
</feature>
<protein>
    <submittedName>
        <fullName evidence="3">Uncharacterized protein</fullName>
    </submittedName>
</protein>
<gene>
    <name evidence="3" type="ORF">EGW08_014850</name>
</gene>
<dbReference type="SUPFAM" id="SSF48371">
    <property type="entry name" value="ARM repeat"/>
    <property type="match status" value="1"/>
</dbReference>
<feature type="region of interest" description="Disordered" evidence="2">
    <location>
        <begin position="145"/>
        <end position="175"/>
    </location>
</feature>
<accession>A0A3S1BCF0</accession>
<feature type="repeat" description="HEAT" evidence="1">
    <location>
        <begin position="91"/>
        <end position="128"/>
    </location>
</feature>
<evidence type="ECO:0000313" key="4">
    <source>
        <dbReference type="Proteomes" id="UP000271974"/>
    </source>
</evidence>
<proteinExistence type="predicted"/>
<evidence type="ECO:0000256" key="1">
    <source>
        <dbReference type="PROSITE-ProRule" id="PRU00103"/>
    </source>
</evidence>
<dbReference type="Gene3D" id="1.25.10.10">
    <property type="entry name" value="Leucine-rich Repeat Variant"/>
    <property type="match status" value="1"/>
</dbReference>
<dbReference type="Proteomes" id="UP000271974">
    <property type="component" value="Unassembled WGS sequence"/>
</dbReference>
<evidence type="ECO:0000256" key="2">
    <source>
        <dbReference type="SAM" id="MobiDB-lite"/>
    </source>
</evidence>